<name>A0A1J4KWD3_9EUKA</name>
<dbReference type="Proteomes" id="UP000179807">
    <property type="component" value="Unassembled WGS sequence"/>
</dbReference>
<comment type="caution">
    <text evidence="1">The sequence shown here is derived from an EMBL/GenBank/DDBJ whole genome shotgun (WGS) entry which is preliminary data.</text>
</comment>
<dbReference type="EMBL" id="MLAK01000218">
    <property type="protein sequence ID" value="OHT15466.1"/>
    <property type="molecule type" value="Genomic_DNA"/>
</dbReference>
<sequence length="425" mass="48462">MSRHVHELLHLALSTEPEARDALYILCTVNYTKPIIGLILSDSSFTSLASVVIQTPDVSQAVIGRLASLTAVAFVSYPEQAINSCWFLSSFLKFLNNTSVFALFQKLATFDIPKLNNLTNTNFSNNLSNGSLSNFNGNVNFASLTNSKSKSVSSWLKKYGFANDIVNELSKINFNRRVKPDDYYFDEEVQKCNSLYELIIHSSANPILFPTLASEEVIISLSQTFLQAPPFLTGKRWEAIRALTCERTLSLISPLVANAVSQLYTPHSEPLQDVVEPVYFITRTASLSHEISCYLKETQIFQVLLRYVLQFPDATFLHKAFREFVKMSLKNNELCPIAVDIYLQLFISETKIRAYGALTATFWDILLFINKKKGKVDILKVSLKRSRFWKEYRTFEKKYLKKYRKIINSNYGGRIEVINKPRIVD</sequence>
<dbReference type="GeneID" id="94832298"/>
<organism evidence="1 2">
    <name type="scientific">Tritrichomonas foetus</name>
    <dbReference type="NCBI Taxonomy" id="1144522"/>
    <lineage>
        <taxon>Eukaryota</taxon>
        <taxon>Metamonada</taxon>
        <taxon>Parabasalia</taxon>
        <taxon>Tritrichomonadida</taxon>
        <taxon>Tritrichomonadidae</taxon>
        <taxon>Tritrichomonas</taxon>
    </lineage>
</organism>
<dbReference type="AlphaFoldDB" id="A0A1J4KWD3"/>
<dbReference type="RefSeq" id="XP_068368602.1">
    <property type="nucleotide sequence ID" value="XM_068497594.1"/>
</dbReference>
<protein>
    <submittedName>
        <fullName evidence="1">Uncharacterized protein</fullName>
    </submittedName>
</protein>
<keyword evidence="2" id="KW-1185">Reference proteome</keyword>
<proteinExistence type="predicted"/>
<dbReference type="OrthoDB" id="10630458at2759"/>
<evidence type="ECO:0000313" key="1">
    <source>
        <dbReference type="EMBL" id="OHT15466.1"/>
    </source>
</evidence>
<gene>
    <name evidence="1" type="ORF">TRFO_14086</name>
</gene>
<reference evidence="1" key="1">
    <citation type="submission" date="2016-10" db="EMBL/GenBank/DDBJ databases">
        <authorList>
            <person name="Benchimol M."/>
            <person name="Almeida L.G."/>
            <person name="Vasconcelos A.T."/>
            <person name="Perreira-Neves A."/>
            <person name="Rosa I.A."/>
            <person name="Tasca T."/>
            <person name="Bogo M.R."/>
            <person name="de Souza W."/>
        </authorList>
    </citation>
    <scope>NUCLEOTIDE SEQUENCE [LARGE SCALE GENOMIC DNA]</scope>
    <source>
        <strain evidence="1">K</strain>
    </source>
</reference>
<accession>A0A1J4KWD3</accession>
<dbReference type="VEuPathDB" id="TrichDB:TRFO_14086"/>
<evidence type="ECO:0000313" key="2">
    <source>
        <dbReference type="Proteomes" id="UP000179807"/>
    </source>
</evidence>